<dbReference type="EMBL" id="CAAALY010066130">
    <property type="protein sequence ID" value="VEL24144.1"/>
    <property type="molecule type" value="Genomic_DNA"/>
</dbReference>
<evidence type="ECO:0000313" key="1">
    <source>
        <dbReference type="EMBL" id="VEL24144.1"/>
    </source>
</evidence>
<keyword evidence="2" id="KW-1185">Reference proteome</keyword>
<protein>
    <submittedName>
        <fullName evidence="1">Uncharacterized protein</fullName>
    </submittedName>
</protein>
<organism evidence="1 2">
    <name type="scientific">Protopolystoma xenopodis</name>
    <dbReference type="NCBI Taxonomy" id="117903"/>
    <lineage>
        <taxon>Eukaryota</taxon>
        <taxon>Metazoa</taxon>
        <taxon>Spiralia</taxon>
        <taxon>Lophotrochozoa</taxon>
        <taxon>Platyhelminthes</taxon>
        <taxon>Monogenea</taxon>
        <taxon>Polyopisthocotylea</taxon>
        <taxon>Polystomatidea</taxon>
        <taxon>Polystomatidae</taxon>
        <taxon>Protopolystoma</taxon>
    </lineage>
</organism>
<gene>
    <name evidence="1" type="ORF">PXEA_LOCUS17584</name>
</gene>
<accession>A0A3S5CIG7</accession>
<dbReference type="Proteomes" id="UP000784294">
    <property type="component" value="Unassembled WGS sequence"/>
</dbReference>
<comment type="caution">
    <text evidence="1">The sequence shown here is derived from an EMBL/GenBank/DDBJ whole genome shotgun (WGS) entry which is preliminary data.</text>
</comment>
<name>A0A3S5CIG7_9PLAT</name>
<sequence>MCAKQLLYLSFCPELFTSPISSYHAFTITLFFPCLFKCIVVCPFERLSIEPSTLHAGVLTFLHSCAENVDQSLPYCYAVLHPYALSESPSCTVGSVCFLPGSRISFDPCQPIFAIEALFPTLRLSD</sequence>
<proteinExistence type="predicted"/>
<evidence type="ECO:0000313" key="2">
    <source>
        <dbReference type="Proteomes" id="UP000784294"/>
    </source>
</evidence>
<reference evidence="1" key="1">
    <citation type="submission" date="2018-11" db="EMBL/GenBank/DDBJ databases">
        <authorList>
            <consortium name="Pathogen Informatics"/>
        </authorList>
    </citation>
    <scope>NUCLEOTIDE SEQUENCE</scope>
</reference>
<dbReference type="AlphaFoldDB" id="A0A3S5CIG7"/>